<protein>
    <submittedName>
        <fullName evidence="3">Uncharacterized protein</fullName>
    </submittedName>
</protein>
<feature type="region of interest" description="Disordered" evidence="1">
    <location>
        <begin position="162"/>
        <end position="190"/>
    </location>
</feature>
<feature type="compositionally biased region" description="Acidic residues" evidence="1">
    <location>
        <begin position="121"/>
        <end position="130"/>
    </location>
</feature>
<name>A0AAV0U1D5_9STRA</name>
<comment type="caution">
    <text evidence="3">The sequence shown here is derived from an EMBL/GenBank/DDBJ whole genome shotgun (WGS) entry which is preliminary data.</text>
</comment>
<keyword evidence="4" id="KW-1185">Reference proteome</keyword>
<feature type="region of interest" description="Disordered" evidence="1">
    <location>
        <begin position="105"/>
        <end position="146"/>
    </location>
</feature>
<evidence type="ECO:0000256" key="2">
    <source>
        <dbReference type="SAM" id="Phobius"/>
    </source>
</evidence>
<dbReference type="EMBL" id="CANTFM010000840">
    <property type="protein sequence ID" value="CAI5730742.1"/>
    <property type="molecule type" value="Genomic_DNA"/>
</dbReference>
<proteinExistence type="predicted"/>
<evidence type="ECO:0000313" key="4">
    <source>
        <dbReference type="Proteomes" id="UP001162029"/>
    </source>
</evidence>
<feature type="transmembrane region" description="Helical" evidence="2">
    <location>
        <begin position="32"/>
        <end position="53"/>
    </location>
</feature>
<organism evidence="3 4">
    <name type="scientific">Peronospora destructor</name>
    <dbReference type="NCBI Taxonomy" id="86335"/>
    <lineage>
        <taxon>Eukaryota</taxon>
        <taxon>Sar</taxon>
        <taxon>Stramenopiles</taxon>
        <taxon>Oomycota</taxon>
        <taxon>Peronosporomycetes</taxon>
        <taxon>Peronosporales</taxon>
        <taxon>Peronosporaceae</taxon>
        <taxon>Peronospora</taxon>
    </lineage>
</organism>
<feature type="compositionally biased region" description="Low complexity" evidence="1">
    <location>
        <begin position="177"/>
        <end position="190"/>
    </location>
</feature>
<dbReference type="Proteomes" id="UP001162029">
    <property type="component" value="Unassembled WGS sequence"/>
</dbReference>
<evidence type="ECO:0000313" key="3">
    <source>
        <dbReference type="EMBL" id="CAI5730742.1"/>
    </source>
</evidence>
<dbReference type="AlphaFoldDB" id="A0AAV0U1D5"/>
<keyword evidence="2" id="KW-1133">Transmembrane helix</keyword>
<keyword evidence="2" id="KW-0472">Membrane</keyword>
<evidence type="ECO:0000256" key="1">
    <source>
        <dbReference type="SAM" id="MobiDB-lite"/>
    </source>
</evidence>
<reference evidence="3" key="1">
    <citation type="submission" date="2022-12" db="EMBL/GenBank/DDBJ databases">
        <authorList>
            <person name="Webb A."/>
        </authorList>
    </citation>
    <scope>NUCLEOTIDE SEQUENCE</scope>
    <source>
        <strain evidence="3">Pd1</strain>
    </source>
</reference>
<gene>
    <name evidence="3" type="ORF">PDE001_LOCUS4599</name>
</gene>
<keyword evidence="2" id="KW-0812">Transmembrane</keyword>
<sequence>MGRGLVAVAGVGVAALLLITIAATLRVLVLLVQLATLRYTLTTGALALTFWLVNSRRQGYAKGFYSCSRVPPMEVKAAQSEGEKYKEEDKNTQQQEMVPVTRSEILSGRQKKVTTAPPSETESEEDESEVVMEKREASGNKMTPTSTLCARHSMSLMDVRMRSHTTDEEEQWPQMTRPRSSSTSGDSRLSRLNTQAKAHCVSNNANETQHKCRVPRRRADTGMNNNSKQNERSRRATFASKQDANMGPSSDKVEDALRVNGYWIGDFRVERRLASRRSHTSSPKAK</sequence>
<feature type="region of interest" description="Disordered" evidence="1">
    <location>
        <begin position="202"/>
        <end position="252"/>
    </location>
</feature>
<accession>A0AAV0U1D5</accession>